<dbReference type="PANTHER" id="PTHR43378">
    <property type="entry name" value="UDP-3-O-ACYLGLUCOSAMINE N-ACYLTRANSFERASE"/>
    <property type="match status" value="1"/>
</dbReference>
<evidence type="ECO:0000256" key="4">
    <source>
        <dbReference type="ARBA" id="ARBA00022737"/>
    </source>
</evidence>
<dbReference type="Gene3D" id="1.20.5.170">
    <property type="match status" value="1"/>
</dbReference>
<keyword evidence="3 7" id="KW-0808">Transferase</keyword>
<organism evidence="10 11">
    <name type="scientific">Roseateles amylovorans</name>
    <dbReference type="NCBI Taxonomy" id="2978473"/>
    <lineage>
        <taxon>Bacteria</taxon>
        <taxon>Pseudomonadati</taxon>
        <taxon>Pseudomonadota</taxon>
        <taxon>Betaproteobacteria</taxon>
        <taxon>Burkholderiales</taxon>
        <taxon>Sphaerotilaceae</taxon>
        <taxon>Roseateles</taxon>
    </lineage>
</organism>
<evidence type="ECO:0000259" key="9">
    <source>
        <dbReference type="Pfam" id="PF04613"/>
    </source>
</evidence>
<keyword evidence="5 7" id="KW-0443">Lipid metabolism</keyword>
<dbReference type="InterPro" id="IPR001451">
    <property type="entry name" value="Hexapep"/>
</dbReference>
<comment type="subunit">
    <text evidence="7">Homotrimer.</text>
</comment>
<evidence type="ECO:0000256" key="1">
    <source>
        <dbReference type="ARBA" id="ARBA00022516"/>
    </source>
</evidence>
<comment type="similarity">
    <text evidence="7">Belongs to the transferase hexapeptide repeat family. LpxD subfamily.</text>
</comment>
<dbReference type="InterPro" id="IPR020573">
    <property type="entry name" value="UDP_GlcNAc_AcTrfase_non-rep"/>
</dbReference>
<keyword evidence="4 7" id="KW-0677">Repeat</keyword>
<evidence type="ECO:0000256" key="2">
    <source>
        <dbReference type="ARBA" id="ARBA00022556"/>
    </source>
</evidence>
<feature type="domain" description="UDP-3-O-[3-hydroxymyristoyl] glucosamine N-acyltransferase non-repeat region" evidence="9">
    <location>
        <begin position="18"/>
        <end position="87"/>
    </location>
</feature>
<dbReference type="Pfam" id="PF00132">
    <property type="entry name" value="Hexapep"/>
    <property type="match status" value="2"/>
</dbReference>
<dbReference type="NCBIfam" id="NF002060">
    <property type="entry name" value="PRK00892.1"/>
    <property type="match status" value="1"/>
</dbReference>
<dbReference type="Gene3D" id="2.160.10.10">
    <property type="entry name" value="Hexapeptide repeat proteins"/>
    <property type="match status" value="1"/>
</dbReference>
<sequence>MKLSTLVTALGGELSGDDREVCGVAPLDLAGPDQLSFFAHPKYRSAFHQTRAAAVIVSPKLVDRSLALPSSLIIVADPMLYWARVLTWLQPKCEVRAGIDPRAVVGRDTQIAASTEIRALACIGDRVRIGERCVVHAGVVIGDDVCIGDDAVLHPKVTLYAGCRIGDRVTLHSGAVIGADGFGLAWTGDRWLKVPQTGGVVIGNDVEIGANTTVDRGALSDTRIANGVQIDNQVQVAHNVSIGAHTAIAACTGIAGSTRIGERCRIGGAAILIGHLEVAADVQIGAGTLVTKSIQRAGDYASSFPFMTKKDWRENAVHLRHLDQIVGRVRQVESQLKQMSRAAPGADAEAGAGDRTTAAALPPSEAPAMDASDSASSDPIRSRADVEADDPQVVRRDAASGQIE</sequence>
<feature type="region of interest" description="Disordered" evidence="8">
    <location>
        <begin position="336"/>
        <end position="404"/>
    </location>
</feature>
<evidence type="ECO:0000256" key="6">
    <source>
        <dbReference type="ARBA" id="ARBA00023315"/>
    </source>
</evidence>
<comment type="function">
    <text evidence="7">Catalyzes the N-acylation of UDP-3-O-acylglucosamine using 3-hydroxyacyl-ACP as the acyl donor. Is involved in the biosynthesis of lipid A, a phosphorylated glycolipid that anchors the lipopolysaccharide to the outer membrane of the cell.</text>
</comment>
<dbReference type="GO" id="GO:0103118">
    <property type="term" value="F:UDP-3-O-[(3R)-3-hydroxyacyl]-glucosamine N-acyltransferase activity"/>
    <property type="evidence" value="ECO:0007669"/>
    <property type="project" value="UniProtKB-EC"/>
</dbReference>
<dbReference type="Proteomes" id="UP001064933">
    <property type="component" value="Chromosome"/>
</dbReference>
<proteinExistence type="inferred from homology"/>
<keyword evidence="6 7" id="KW-0012">Acyltransferase</keyword>
<dbReference type="Gene3D" id="3.40.1390.10">
    <property type="entry name" value="MurE/MurF, N-terminal domain"/>
    <property type="match status" value="1"/>
</dbReference>
<dbReference type="HAMAP" id="MF_00523">
    <property type="entry name" value="LpxD"/>
    <property type="match status" value="1"/>
</dbReference>
<comment type="pathway">
    <text evidence="7">Bacterial outer membrane biogenesis; LPS lipid A biosynthesis.</text>
</comment>
<dbReference type="RefSeq" id="WP_261756366.1">
    <property type="nucleotide sequence ID" value="NZ_CP104562.2"/>
</dbReference>
<gene>
    <name evidence="7 10" type="primary">lpxD</name>
    <name evidence="10" type="ORF">N4261_16475</name>
</gene>
<feature type="compositionally biased region" description="Low complexity" evidence="8">
    <location>
        <begin position="341"/>
        <end position="379"/>
    </location>
</feature>
<dbReference type="SUPFAM" id="SSF51161">
    <property type="entry name" value="Trimeric LpxA-like enzymes"/>
    <property type="match status" value="1"/>
</dbReference>
<dbReference type="InterPro" id="IPR018357">
    <property type="entry name" value="Hexapep_transf_CS"/>
</dbReference>
<dbReference type="InterPro" id="IPR011004">
    <property type="entry name" value="Trimer_LpxA-like_sf"/>
</dbReference>
<dbReference type="Pfam" id="PF14602">
    <property type="entry name" value="Hexapep_2"/>
    <property type="match status" value="1"/>
</dbReference>
<comment type="catalytic activity">
    <reaction evidence="7">
        <text>a UDP-3-O-[(3R)-3-hydroxyacyl]-alpha-D-glucosamine + a (3R)-hydroxyacyl-[ACP] = a UDP-2-N,3-O-bis[(3R)-3-hydroxyacyl]-alpha-D-glucosamine + holo-[ACP] + H(+)</text>
        <dbReference type="Rhea" id="RHEA:53836"/>
        <dbReference type="Rhea" id="RHEA-COMP:9685"/>
        <dbReference type="Rhea" id="RHEA-COMP:9945"/>
        <dbReference type="ChEBI" id="CHEBI:15378"/>
        <dbReference type="ChEBI" id="CHEBI:64479"/>
        <dbReference type="ChEBI" id="CHEBI:78827"/>
        <dbReference type="ChEBI" id="CHEBI:137740"/>
        <dbReference type="ChEBI" id="CHEBI:137748"/>
        <dbReference type="EC" id="2.3.1.191"/>
    </reaction>
</comment>
<feature type="compositionally biased region" description="Basic and acidic residues" evidence="8">
    <location>
        <begin position="380"/>
        <end position="398"/>
    </location>
</feature>
<keyword evidence="11" id="KW-1185">Reference proteome</keyword>
<evidence type="ECO:0000256" key="8">
    <source>
        <dbReference type="SAM" id="MobiDB-lite"/>
    </source>
</evidence>
<feature type="active site" description="Proton acceptor" evidence="7">
    <location>
        <position position="238"/>
    </location>
</feature>
<dbReference type="NCBIfam" id="TIGR01853">
    <property type="entry name" value="lipid_A_lpxD"/>
    <property type="match status" value="1"/>
</dbReference>
<dbReference type="EMBL" id="CP104562">
    <property type="protein sequence ID" value="UXH76631.1"/>
    <property type="molecule type" value="Genomic_DNA"/>
</dbReference>
<dbReference type="PROSITE" id="PS00101">
    <property type="entry name" value="HEXAPEP_TRANSFERASES"/>
    <property type="match status" value="1"/>
</dbReference>
<evidence type="ECO:0000256" key="3">
    <source>
        <dbReference type="ARBA" id="ARBA00022679"/>
    </source>
</evidence>
<dbReference type="InterPro" id="IPR007691">
    <property type="entry name" value="LpxD"/>
</dbReference>
<dbReference type="PANTHER" id="PTHR43378:SF2">
    <property type="entry name" value="UDP-3-O-ACYLGLUCOSAMINE N-ACYLTRANSFERASE 1, MITOCHONDRIAL-RELATED"/>
    <property type="match status" value="1"/>
</dbReference>
<name>A0ABY6ATT2_9BURK</name>
<keyword evidence="1 7" id="KW-0444">Lipid biosynthesis</keyword>
<accession>A0ABY6ATT2</accession>
<evidence type="ECO:0000313" key="11">
    <source>
        <dbReference type="Proteomes" id="UP001064933"/>
    </source>
</evidence>
<evidence type="ECO:0000313" key="10">
    <source>
        <dbReference type="EMBL" id="UXH76631.1"/>
    </source>
</evidence>
<dbReference type="Pfam" id="PF04613">
    <property type="entry name" value="LpxD"/>
    <property type="match status" value="1"/>
</dbReference>
<evidence type="ECO:0000256" key="5">
    <source>
        <dbReference type="ARBA" id="ARBA00023098"/>
    </source>
</evidence>
<dbReference type="CDD" id="cd03352">
    <property type="entry name" value="LbH_LpxD"/>
    <property type="match status" value="1"/>
</dbReference>
<protein>
    <recommendedName>
        <fullName evidence="7">UDP-3-O-acylglucosamine N-acyltransferase</fullName>
        <ecNumber evidence="7">2.3.1.191</ecNumber>
    </recommendedName>
</protein>
<evidence type="ECO:0000256" key="7">
    <source>
        <dbReference type="HAMAP-Rule" id="MF_00523"/>
    </source>
</evidence>
<keyword evidence="2 7" id="KW-0441">Lipid A biosynthesis</keyword>
<dbReference type="EC" id="2.3.1.191" evidence="7"/>
<reference evidence="10" key="1">
    <citation type="submission" date="2022-10" db="EMBL/GenBank/DDBJ databases">
        <title>Characterization and whole genome sequencing of a new Roseateles species, isolated from fresh water.</title>
        <authorList>
            <person name="Guliayeva D.Y."/>
            <person name="Akhremchuk A.E."/>
            <person name="Sikolenko M.A."/>
            <person name="Valentovich L.N."/>
            <person name="Sidarenka A.V."/>
        </authorList>
    </citation>
    <scope>NUCLEOTIDE SEQUENCE</scope>
    <source>
        <strain evidence="10">BIM B-1768</strain>
    </source>
</reference>